<dbReference type="InterPro" id="IPR011150">
    <property type="entry name" value="Cutinase_monf"/>
</dbReference>
<dbReference type="EMBL" id="JBFXLQ010000011">
    <property type="protein sequence ID" value="KAL2869146.1"/>
    <property type="molecule type" value="Genomic_DNA"/>
</dbReference>
<reference evidence="9 10" key="1">
    <citation type="submission" date="2024-07" db="EMBL/GenBank/DDBJ databases">
        <title>Section-level genome sequencing and comparative genomics of Aspergillus sections Usti and Cavernicolus.</title>
        <authorList>
            <consortium name="Lawrence Berkeley National Laboratory"/>
            <person name="Nybo J.L."/>
            <person name="Vesth T.C."/>
            <person name="Theobald S."/>
            <person name="Frisvad J.C."/>
            <person name="Larsen T.O."/>
            <person name="Kjaerboelling I."/>
            <person name="Rothschild-Mancinelli K."/>
            <person name="Lyhne E.K."/>
            <person name="Kogle M.E."/>
            <person name="Barry K."/>
            <person name="Clum A."/>
            <person name="Na H."/>
            <person name="Ledsgaard L."/>
            <person name="Lin J."/>
            <person name="Lipzen A."/>
            <person name="Kuo A."/>
            <person name="Riley R."/>
            <person name="Mondo S."/>
            <person name="Labutti K."/>
            <person name="Haridas S."/>
            <person name="Pangalinan J."/>
            <person name="Salamov A.A."/>
            <person name="Simmons B.A."/>
            <person name="Magnuson J.K."/>
            <person name="Chen J."/>
            <person name="Drula E."/>
            <person name="Henrissat B."/>
            <person name="Wiebenga A."/>
            <person name="Lubbers R.J."/>
            <person name="Gomes A.C."/>
            <person name="Macurrencykelacurrency M.R."/>
            <person name="Stajich J."/>
            <person name="Grigoriev I.V."/>
            <person name="Mortensen U.H."/>
            <person name="De Vries R.P."/>
            <person name="Baker S.E."/>
            <person name="Andersen M.R."/>
        </authorList>
    </citation>
    <scope>NUCLEOTIDE SEQUENCE [LARGE SCALE GENOMIC DNA]</scope>
    <source>
        <strain evidence="9 10">CBS 449.75</strain>
    </source>
</reference>
<keyword evidence="4 8" id="KW-0732">Signal</keyword>
<keyword evidence="10" id="KW-1185">Reference proteome</keyword>
<evidence type="ECO:0000256" key="6">
    <source>
        <dbReference type="ARBA" id="ARBA00023157"/>
    </source>
</evidence>
<evidence type="ECO:0000256" key="1">
    <source>
        <dbReference type="ARBA" id="ARBA00007534"/>
    </source>
</evidence>
<evidence type="ECO:0000313" key="9">
    <source>
        <dbReference type="EMBL" id="KAL2869146.1"/>
    </source>
</evidence>
<gene>
    <name evidence="9" type="ORF">BJX67DRAFT_348899</name>
</gene>
<evidence type="ECO:0000256" key="2">
    <source>
        <dbReference type="ARBA" id="ARBA00013095"/>
    </source>
</evidence>
<sequence>MRSQALLPVLLAWQSLAHPTQPQELDSRFGWPDVTTFLEKVADIFPGDAVVEDVCGAITAGEVALSTLFGIPYVENDGCGDTTVIFARGTCDPSNVGVVTGPWFFKSLDSKLQESGQSLAVDGFEYPASVDGYLNGSPGNGLKFAEVIKDKLAGCPNTKLVLGAYSQGGMVVHDAAASLDSDTMSKVSAVVIFGDPYSKQPLDNIDTSKVKIFCHEGDNICENGPIITFAHLNYALDADAAADFVISQTQ</sequence>
<keyword evidence="6" id="KW-1015">Disulfide bond</keyword>
<comment type="similarity">
    <text evidence="1">Belongs to the cutinase family.</text>
</comment>
<dbReference type="GeneID" id="98143763"/>
<dbReference type="InterPro" id="IPR029058">
    <property type="entry name" value="AB_hydrolase_fold"/>
</dbReference>
<keyword evidence="3" id="KW-0719">Serine esterase</keyword>
<dbReference type="PANTHER" id="PTHR48250:SF1">
    <property type="entry name" value="CUTINASE"/>
    <property type="match status" value="1"/>
</dbReference>
<feature type="chain" id="PRO_5047247922" description="cutinase" evidence="8">
    <location>
        <begin position="18"/>
        <end position="250"/>
    </location>
</feature>
<evidence type="ECO:0000256" key="7">
    <source>
        <dbReference type="ARBA" id="ARBA00034045"/>
    </source>
</evidence>
<protein>
    <recommendedName>
        <fullName evidence="2">cutinase</fullName>
        <ecNumber evidence="2">3.1.1.74</ecNumber>
    </recommendedName>
</protein>
<dbReference type="PANTHER" id="PTHR48250">
    <property type="entry name" value="CUTINASE 2-RELATED"/>
    <property type="match status" value="1"/>
</dbReference>
<comment type="catalytic activity">
    <reaction evidence="7">
        <text>cutin + H2O = cutin monomers.</text>
        <dbReference type="EC" id="3.1.1.74"/>
    </reaction>
</comment>
<evidence type="ECO:0000256" key="4">
    <source>
        <dbReference type="ARBA" id="ARBA00022729"/>
    </source>
</evidence>
<dbReference type="PRINTS" id="PR00129">
    <property type="entry name" value="CUTINASE"/>
</dbReference>
<dbReference type="SMART" id="SM01110">
    <property type="entry name" value="Cutinase"/>
    <property type="match status" value="1"/>
</dbReference>
<evidence type="ECO:0000256" key="5">
    <source>
        <dbReference type="ARBA" id="ARBA00022801"/>
    </source>
</evidence>
<dbReference type="RefSeq" id="XP_070888125.1">
    <property type="nucleotide sequence ID" value="XM_071028691.1"/>
</dbReference>
<evidence type="ECO:0000313" key="10">
    <source>
        <dbReference type="Proteomes" id="UP001610432"/>
    </source>
</evidence>
<feature type="signal peptide" evidence="8">
    <location>
        <begin position="1"/>
        <end position="17"/>
    </location>
</feature>
<proteinExistence type="inferred from homology"/>
<dbReference type="Pfam" id="PF01083">
    <property type="entry name" value="Cutinase"/>
    <property type="match status" value="1"/>
</dbReference>
<keyword evidence="5" id="KW-0378">Hydrolase</keyword>
<evidence type="ECO:0000256" key="3">
    <source>
        <dbReference type="ARBA" id="ARBA00022487"/>
    </source>
</evidence>
<organism evidence="9 10">
    <name type="scientific">Aspergillus lucknowensis</name>
    <dbReference type="NCBI Taxonomy" id="176173"/>
    <lineage>
        <taxon>Eukaryota</taxon>
        <taxon>Fungi</taxon>
        <taxon>Dikarya</taxon>
        <taxon>Ascomycota</taxon>
        <taxon>Pezizomycotina</taxon>
        <taxon>Eurotiomycetes</taxon>
        <taxon>Eurotiomycetidae</taxon>
        <taxon>Eurotiales</taxon>
        <taxon>Aspergillaceae</taxon>
        <taxon>Aspergillus</taxon>
        <taxon>Aspergillus subgen. Nidulantes</taxon>
    </lineage>
</organism>
<evidence type="ECO:0000256" key="8">
    <source>
        <dbReference type="SAM" id="SignalP"/>
    </source>
</evidence>
<dbReference type="SUPFAM" id="SSF53474">
    <property type="entry name" value="alpha/beta-Hydrolases"/>
    <property type="match status" value="1"/>
</dbReference>
<dbReference type="InterPro" id="IPR000675">
    <property type="entry name" value="Cutinase/axe"/>
</dbReference>
<comment type="caution">
    <text evidence="9">The sequence shown here is derived from an EMBL/GenBank/DDBJ whole genome shotgun (WGS) entry which is preliminary data.</text>
</comment>
<name>A0ABR4LX81_9EURO</name>
<dbReference type="Gene3D" id="3.40.50.1820">
    <property type="entry name" value="alpha/beta hydrolase"/>
    <property type="match status" value="1"/>
</dbReference>
<accession>A0ABR4LX81</accession>
<dbReference type="Proteomes" id="UP001610432">
    <property type="component" value="Unassembled WGS sequence"/>
</dbReference>
<dbReference type="EC" id="3.1.1.74" evidence="2"/>